<sequence length="70" mass="7772">MLPLLYAIASTISLFSLQLAEMIGLVRDLYEPILAVATVVLKILGKYQDGRLNVQNGYTWIALLYISGKD</sequence>
<dbReference type="EMBL" id="CP119962">
    <property type="protein sequence ID" value="WFD40063.1"/>
    <property type="molecule type" value="Genomic_DNA"/>
</dbReference>
<dbReference type="AlphaFoldDB" id="A0AAF0JB24"/>
<protein>
    <submittedName>
        <fullName evidence="2">Uncharacterized protein</fullName>
    </submittedName>
</protein>
<feature type="chain" id="PRO_5042124515" evidence="1">
    <location>
        <begin position="21"/>
        <end position="70"/>
    </location>
</feature>
<organism evidence="2 3">
    <name type="scientific">Malassezia japonica</name>
    <dbReference type="NCBI Taxonomy" id="223818"/>
    <lineage>
        <taxon>Eukaryota</taxon>
        <taxon>Fungi</taxon>
        <taxon>Dikarya</taxon>
        <taxon>Basidiomycota</taxon>
        <taxon>Ustilaginomycotina</taxon>
        <taxon>Malasseziomycetes</taxon>
        <taxon>Malasseziales</taxon>
        <taxon>Malasseziaceae</taxon>
        <taxon>Malassezia</taxon>
    </lineage>
</organism>
<keyword evidence="3" id="KW-1185">Reference proteome</keyword>
<evidence type="ECO:0000313" key="2">
    <source>
        <dbReference type="EMBL" id="WFD40063.1"/>
    </source>
</evidence>
<reference evidence="2" key="1">
    <citation type="submission" date="2023-03" db="EMBL/GenBank/DDBJ databases">
        <title>Mating type loci evolution in Malassezia.</title>
        <authorList>
            <person name="Coelho M.A."/>
        </authorList>
    </citation>
    <scope>NUCLEOTIDE SEQUENCE</scope>
    <source>
        <strain evidence="2">CBS 9431</strain>
    </source>
</reference>
<keyword evidence="1" id="KW-0732">Signal</keyword>
<gene>
    <name evidence="2" type="ORF">MJAP1_003045</name>
</gene>
<dbReference type="GeneID" id="85226696"/>
<name>A0AAF0JB24_9BASI</name>
<feature type="signal peptide" evidence="1">
    <location>
        <begin position="1"/>
        <end position="20"/>
    </location>
</feature>
<evidence type="ECO:0000313" key="3">
    <source>
        <dbReference type="Proteomes" id="UP001217754"/>
    </source>
</evidence>
<accession>A0AAF0JB24</accession>
<dbReference type="Proteomes" id="UP001217754">
    <property type="component" value="Chromosome 5"/>
</dbReference>
<evidence type="ECO:0000256" key="1">
    <source>
        <dbReference type="SAM" id="SignalP"/>
    </source>
</evidence>
<dbReference type="RefSeq" id="XP_060122960.1">
    <property type="nucleotide sequence ID" value="XM_060266977.1"/>
</dbReference>
<proteinExistence type="predicted"/>